<evidence type="ECO:0000313" key="1">
    <source>
        <dbReference type="EMBL" id="PJE35413.1"/>
    </source>
</evidence>
<dbReference type="AlphaFoldDB" id="A0A2M8IXZ1"/>
<dbReference type="EMBL" id="PGTB01000093">
    <property type="protein sequence ID" value="PJE35413.1"/>
    <property type="molecule type" value="Genomic_DNA"/>
</dbReference>
<dbReference type="InterPro" id="IPR021466">
    <property type="entry name" value="Put_rhamnosyl_transferase"/>
</dbReference>
<protein>
    <recommendedName>
        <fullName evidence="3">Rhamnosyl transferase</fullName>
    </recommendedName>
</protein>
<organism evidence="1 2">
    <name type="scientific">Pseudooceanicola lipolyticus</name>
    <dbReference type="NCBI Taxonomy" id="2029104"/>
    <lineage>
        <taxon>Bacteria</taxon>
        <taxon>Pseudomonadati</taxon>
        <taxon>Pseudomonadota</taxon>
        <taxon>Alphaproteobacteria</taxon>
        <taxon>Rhodobacterales</taxon>
        <taxon>Paracoccaceae</taxon>
        <taxon>Pseudooceanicola</taxon>
    </lineage>
</organism>
<gene>
    <name evidence="1" type="ORF">CVM52_17305</name>
</gene>
<dbReference type="Pfam" id="PF11316">
    <property type="entry name" value="Rhamno_transf"/>
    <property type="match status" value="1"/>
</dbReference>
<dbReference type="SUPFAM" id="SSF53448">
    <property type="entry name" value="Nucleotide-diphospho-sugar transferases"/>
    <property type="match status" value="1"/>
</dbReference>
<comment type="caution">
    <text evidence="1">The sequence shown here is derived from an EMBL/GenBank/DDBJ whole genome shotgun (WGS) entry which is preliminary data.</text>
</comment>
<accession>A0A2M8IXZ1</accession>
<dbReference type="InterPro" id="IPR029044">
    <property type="entry name" value="Nucleotide-diphossugar_trans"/>
</dbReference>
<sequence length="269" mass="30418">MTDRLKTIGLVRFSVLTSTYYSERFDSLDALAAHLFAPERMELRFRLFERLCLRSLAAQTDPDFTLIIAASEDMPEPYLRRLDALLAPYPHIVLHPMGTGKHYQMLRAAYNAVPLDGAGHRLMFRLDDDDAVDRNFIRRTKALAGGLLKLHDTPPPTVIANNRGFYVRFGDDGSREVFDTCERAPLSAGVALLAAADHNTNPYRYVHRKFAQHYNTYSDITVPGFIRTIHGDNKSNPTTMGLTHKLSSDQIEAELRQHFDLGIDDLKAL</sequence>
<evidence type="ECO:0000313" key="2">
    <source>
        <dbReference type="Proteomes" id="UP000231553"/>
    </source>
</evidence>
<proteinExistence type="predicted"/>
<dbReference type="RefSeq" id="WP_100163715.1">
    <property type="nucleotide sequence ID" value="NZ_PGTB01000093.1"/>
</dbReference>
<reference evidence="1 2" key="1">
    <citation type="journal article" date="2018" name="Int. J. Syst. Evol. Microbiol.">
        <title>Pseudooceanicola lipolyticus sp. nov., a marine alphaproteobacterium, reclassification of Oceanicola flagellatus as Pseudooceanicola flagellatus comb. nov. and emended description of the genus Pseudooceanicola.</title>
        <authorList>
            <person name="Huang M.-M."/>
            <person name="Guo L.-L."/>
            <person name="Wu Y.-H."/>
            <person name="Lai Q.-L."/>
            <person name="Shao Z.-Z."/>
            <person name="Wang C.-S."/>
            <person name="Wu M."/>
            <person name="Xu X.-W."/>
        </authorList>
    </citation>
    <scope>NUCLEOTIDE SEQUENCE [LARGE SCALE GENOMIC DNA]</scope>
    <source>
        <strain evidence="1 2">157</strain>
    </source>
</reference>
<dbReference type="OrthoDB" id="9771846at2"/>
<name>A0A2M8IXZ1_9RHOB</name>
<evidence type="ECO:0008006" key="3">
    <source>
        <dbReference type="Google" id="ProtNLM"/>
    </source>
</evidence>
<dbReference type="Proteomes" id="UP000231553">
    <property type="component" value="Unassembled WGS sequence"/>
</dbReference>
<dbReference type="CDD" id="cd00761">
    <property type="entry name" value="Glyco_tranf_GTA_type"/>
    <property type="match status" value="1"/>
</dbReference>
<keyword evidence="2" id="KW-1185">Reference proteome</keyword>